<dbReference type="InterPro" id="IPR053056">
    <property type="entry name" value="Lipid_Metab_Assoc_Protein"/>
</dbReference>
<organism evidence="2 3">
    <name type="scientific">Hypholoma sublateritium (strain FD-334 SS-4)</name>
    <dbReference type="NCBI Taxonomy" id="945553"/>
    <lineage>
        <taxon>Eukaryota</taxon>
        <taxon>Fungi</taxon>
        <taxon>Dikarya</taxon>
        <taxon>Basidiomycota</taxon>
        <taxon>Agaricomycotina</taxon>
        <taxon>Agaricomycetes</taxon>
        <taxon>Agaricomycetidae</taxon>
        <taxon>Agaricales</taxon>
        <taxon>Agaricineae</taxon>
        <taxon>Strophariaceae</taxon>
        <taxon>Hypholoma</taxon>
    </lineage>
</organism>
<dbReference type="OMA" id="GLWMGAW"/>
<dbReference type="Pfam" id="PF09804">
    <property type="entry name" value="DENND11"/>
    <property type="match status" value="1"/>
</dbReference>
<dbReference type="InterPro" id="IPR018626">
    <property type="entry name" value="LCHN/Anr2"/>
</dbReference>
<reference evidence="3" key="1">
    <citation type="submission" date="2014-04" db="EMBL/GenBank/DDBJ databases">
        <title>Evolutionary Origins and Diversification of the Mycorrhizal Mutualists.</title>
        <authorList>
            <consortium name="DOE Joint Genome Institute"/>
            <consortium name="Mycorrhizal Genomics Consortium"/>
            <person name="Kohler A."/>
            <person name="Kuo A."/>
            <person name="Nagy L.G."/>
            <person name="Floudas D."/>
            <person name="Copeland A."/>
            <person name="Barry K.W."/>
            <person name="Cichocki N."/>
            <person name="Veneault-Fourrey C."/>
            <person name="LaButti K."/>
            <person name="Lindquist E.A."/>
            <person name="Lipzen A."/>
            <person name="Lundell T."/>
            <person name="Morin E."/>
            <person name="Murat C."/>
            <person name="Riley R."/>
            <person name="Ohm R."/>
            <person name="Sun H."/>
            <person name="Tunlid A."/>
            <person name="Henrissat B."/>
            <person name="Grigoriev I.V."/>
            <person name="Hibbett D.S."/>
            <person name="Martin F."/>
        </authorList>
    </citation>
    <scope>NUCLEOTIDE SEQUENCE [LARGE SCALE GENOMIC DNA]</scope>
    <source>
        <strain evidence="3">FD-334 SS-4</strain>
    </source>
</reference>
<sequence>MSTSESDSTSKYPQDLVAIFHASFHPTQGNIIDWCTKASEDLDLENLEFSALPSGLHLVEQDVVYFTKDGQQGVCVFRLRKTSEQGHRGVRLTSLGILLAKSHRPRPWLHINALKELTDTIYARVEAGGSGVLQPTEDDWEPARVFFEERKLRRSDLGGAGDWTGWSAELDGPYSNPGDTNPTLHLPHLLRILGPSALTLYKYVLGRKRIMIYTLPPVEVASILCRVAGDLCFDAQSTGSFSNRLSAQHKEPIHVIGMVTLNDTDRLRSESMTGRGWIACTTDALFLEKSTYYDLLIDLTTYTPNKSSRPTFYTPKIVPGQPNRLSTVRFAWSDVKLWNEIDRILQLDPDNVSGHTCCGPPSSSQSPKSKSVTAWTDAWQVYEDVCIICAGLWMGSWRGNSTMSYSTANGPENWGAVHLEGDDDLSMGGTYVRSVGMGIEGRPAESPHLLGASGSTSSKAPRRVSAMSWSSGKGTIVNSVPSTPTSTSAGKARQVSTSTTIVPPAEGEDSVALDHIHDSEQASIQRRTNQLLTTMALLQTFHAHTLFQLSVLEDILVRQGVAPSLAADDAGNRLVSLSPKDILAFELGPLSSLDAKYLEWLVEEYAGSQVKVVIRRGWKDLLGAIFGYG</sequence>
<evidence type="ECO:0000256" key="1">
    <source>
        <dbReference type="SAM" id="MobiDB-lite"/>
    </source>
</evidence>
<feature type="region of interest" description="Disordered" evidence="1">
    <location>
        <begin position="475"/>
        <end position="505"/>
    </location>
</feature>
<evidence type="ECO:0008006" key="4">
    <source>
        <dbReference type="Google" id="ProtNLM"/>
    </source>
</evidence>
<protein>
    <recommendedName>
        <fullName evidence="4">DUF4484 domain-containing protein</fullName>
    </recommendedName>
</protein>
<name>A0A0D2PFP1_HYPSF</name>
<dbReference type="STRING" id="945553.A0A0D2PFP1"/>
<accession>A0A0D2PFP1</accession>
<dbReference type="EMBL" id="KN817583">
    <property type="protein sequence ID" value="KJA18945.1"/>
    <property type="molecule type" value="Genomic_DNA"/>
</dbReference>
<dbReference type="OrthoDB" id="2152680at2759"/>
<dbReference type="PANTHER" id="PTHR28153:SF1">
    <property type="entry name" value="DUF4484 DOMAIN-CONTAINING PROTEIN"/>
    <property type="match status" value="1"/>
</dbReference>
<dbReference type="GO" id="GO:0005811">
    <property type="term" value="C:lipid droplet"/>
    <property type="evidence" value="ECO:0007669"/>
    <property type="project" value="TreeGrafter"/>
</dbReference>
<evidence type="ECO:0000313" key="2">
    <source>
        <dbReference type="EMBL" id="KJA18945.1"/>
    </source>
</evidence>
<gene>
    <name evidence="2" type="ORF">HYPSUDRAFT_44805</name>
</gene>
<keyword evidence="3" id="KW-1185">Reference proteome</keyword>
<proteinExistence type="predicted"/>
<evidence type="ECO:0000313" key="3">
    <source>
        <dbReference type="Proteomes" id="UP000054270"/>
    </source>
</evidence>
<dbReference type="AlphaFoldDB" id="A0A0D2PFP1"/>
<dbReference type="PANTHER" id="PTHR28153">
    <property type="entry name" value="PROTEIN, PUTATIVE-RELATED"/>
    <property type="match status" value="1"/>
</dbReference>
<dbReference type="Proteomes" id="UP000054270">
    <property type="component" value="Unassembled WGS sequence"/>
</dbReference>